<dbReference type="STRING" id="522772.Dacet_1574"/>
<dbReference type="InterPro" id="IPR011980">
    <property type="entry name" value="CntA-like"/>
</dbReference>
<evidence type="ECO:0000259" key="2">
    <source>
        <dbReference type="Pfam" id="PF00496"/>
    </source>
</evidence>
<reference evidence="3 4" key="1">
    <citation type="journal article" date="2010" name="Stand. Genomic Sci.">
        <title>Complete genome sequence of Denitrovibrio acetiphilus type strain (N2460).</title>
        <authorList>
            <person name="Kiss H."/>
            <person name="Lang E."/>
            <person name="Lapidus A."/>
            <person name="Copeland A."/>
            <person name="Nolan M."/>
            <person name="Glavina Del Rio T."/>
            <person name="Chen F."/>
            <person name="Lucas S."/>
            <person name="Tice H."/>
            <person name="Cheng J.F."/>
            <person name="Han C."/>
            <person name="Goodwin L."/>
            <person name="Pitluck S."/>
            <person name="Liolios K."/>
            <person name="Pati A."/>
            <person name="Ivanova N."/>
            <person name="Mavromatis K."/>
            <person name="Chen A."/>
            <person name="Palaniappan K."/>
            <person name="Land M."/>
            <person name="Hauser L."/>
            <person name="Chang Y.J."/>
            <person name="Jeffries C.D."/>
            <person name="Detter J.C."/>
            <person name="Brettin T."/>
            <person name="Spring S."/>
            <person name="Rohde M."/>
            <person name="Goker M."/>
            <person name="Woyke T."/>
            <person name="Bristow J."/>
            <person name="Eisen J.A."/>
            <person name="Markowitz V."/>
            <person name="Hugenholtz P."/>
            <person name="Kyrpides N.C."/>
            <person name="Klenk H.P."/>
        </authorList>
    </citation>
    <scope>NUCLEOTIDE SEQUENCE [LARGE SCALE GENOMIC DNA]</scope>
    <source>
        <strain evidence="4">DSM 12809 / NBRC 114555 / N2460</strain>
    </source>
</reference>
<proteinExistence type="predicted"/>
<dbReference type="PANTHER" id="PTHR30290">
    <property type="entry name" value="PERIPLASMIC BINDING COMPONENT OF ABC TRANSPORTER"/>
    <property type="match status" value="1"/>
</dbReference>
<dbReference type="KEGG" id="dap:Dacet_1574"/>
<feature type="domain" description="Solute-binding protein family 5" evidence="2">
    <location>
        <begin position="66"/>
        <end position="435"/>
    </location>
</feature>
<protein>
    <submittedName>
        <fullName evidence="3">Nickel ABC transporter, periplasmic nickel-binding protein</fullName>
    </submittedName>
</protein>
<dbReference type="InParanoid" id="D4H8J4"/>
<dbReference type="GO" id="GO:0043190">
    <property type="term" value="C:ATP-binding cassette (ABC) transporter complex"/>
    <property type="evidence" value="ECO:0007669"/>
    <property type="project" value="InterPro"/>
</dbReference>
<dbReference type="InterPro" id="IPR030678">
    <property type="entry name" value="Peptide/Ni-bd"/>
</dbReference>
<dbReference type="GO" id="GO:0015675">
    <property type="term" value="P:nickel cation transport"/>
    <property type="evidence" value="ECO:0007669"/>
    <property type="project" value="InterPro"/>
</dbReference>
<dbReference type="Proteomes" id="UP000002012">
    <property type="component" value="Chromosome"/>
</dbReference>
<dbReference type="PaxDb" id="522772-Dacet_1574"/>
<dbReference type="CDD" id="cd08489">
    <property type="entry name" value="PBP2_NikA"/>
    <property type="match status" value="1"/>
</dbReference>
<dbReference type="HOGENOM" id="CLU_017028_7_5_0"/>
<dbReference type="SUPFAM" id="SSF53850">
    <property type="entry name" value="Periplasmic binding protein-like II"/>
    <property type="match status" value="1"/>
</dbReference>
<keyword evidence="4" id="KW-1185">Reference proteome</keyword>
<dbReference type="InterPro" id="IPR039424">
    <property type="entry name" value="SBP_5"/>
</dbReference>
<dbReference type="Pfam" id="PF00496">
    <property type="entry name" value="SBP_bac_5"/>
    <property type="match status" value="1"/>
</dbReference>
<dbReference type="NCBIfam" id="TIGR02294">
    <property type="entry name" value="nickel_nikA"/>
    <property type="match status" value="1"/>
</dbReference>
<dbReference type="EMBL" id="CP001968">
    <property type="protein sequence ID" value="ADD68343.1"/>
    <property type="molecule type" value="Genomic_DNA"/>
</dbReference>
<dbReference type="GO" id="GO:1904680">
    <property type="term" value="F:peptide transmembrane transporter activity"/>
    <property type="evidence" value="ECO:0007669"/>
    <property type="project" value="TreeGrafter"/>
</dbReference>
<sequence length="521" mass="58608" precursor="true">MFKKVLLSIALILSSFMFSFAGQKDTLVTAWPVNVGAGNPHLYTPNQMFAQVMIYDALVRYDGKDIEPSLAESWEISPDGLTYTFYLRNGVTFSDGTTFNAEAVAMNFQAIMANASRHGWLALVSMIESWEAKNDQTFVMHLKRPYSLTLQELSLPRPFRILAPSGFIDNEAETSKGIKKPIGTGPWVLKETRLGQYDLFVRNESYWGAKPEYSKLLVKVLPDPHSRVVALETGEVDILLGDGSFTLENFVRLQKNPQFVTAKSGSRNTNMLALNSNRGATKELNVRRAIMHAVNKDAIVKYILLDLEKRADTLYSESLQYCGLGLQPYGYDKAKSVQLLEDAGWKLKGTYREKGGMTLSLDLHYIGTDPKQKALAEAIQADLLKVGIKINLRAEENTIFYSLQANGNFDMIFNKTWGPPFEPGSFTASMRKPSHADYQVQAGLSEKAEIDDNISKLLVSTDEADIKKRYRYVLSTLHKEAVYLPISYGLDLAVYNKNRISNFEFGEMTTEFMFHKMSVSE</sequence>
<dbReference type="AlphaFoldDB" id="D4H8J4"/>
<dbReference type="eggNOG" id="COG0747">
    <property type="taxonomic scope" value="Bacteria"/>
</dbReference>
<dbReference type="PANTHER" id="PTHR30290:SF37">
    <property type="entry name" value="NICKEL-BINDING PERIPLASMIC PROTEIN"/>
    <property type="match status" value="1"/>
</dbReference>
<gene>
    <name evidence="3" type="ordered locus">Dacet_1574</name>
</gene>
<dbReference type="FunCoup" id="D4H8J4">
    <property type="interactions" value="67"/>
</dbReference>
<dbReference type="GO" id="GO:0020037">
    <property type="term" value="F:heme binding"/>
    <property type="evidence" value="ECO:0007669"/>
    <property type="project" value="InterPro"/>
</dbReference>
<dbReference type="GO" id="GO:0015833">
    <property type="term" value="P:peptide transport"/>
    <property type="evidence" value="ECO:0007669"/>
    <property type="project" value="TreeGrafter"/>
</dbReference>
<dbReference type="GO" id="GO:0016151">
    <property type="term" value="F:nickel cation binding"/>
    <property type="evidence" value="ECO:0007669"/>
    <property type="project" value="InterPro"/>
</dbReference>
<dbReference type="RefSeq" id="WP_013010857.1">
    <property type="nucleotide sequence ID" value="NC_013943.1"/>
</dbReference>
<dbReference type="OrthoDB" id="9772924at2"/>
<accession>D4H8J4</accession>
<organism evidence="3 4">
    <name type="scientific">Denitrovibrio acetiphilus (strain DSM 12809 / NBRC 114555 / N2460)</name>
    <dbReference type="NCBI Taxonomy" id="522772"/>
    <lineage>
        <taxon>Bacteria</taxon>
        <taxon>Pseudomonadati</taxon>
        <taxon>Deferribacterota</taxon>
        <taxon>Deferribacteres</taxon>
        <taxon>Deferribacterales</taxon>
        <taxon>Geovibrionaceae</taxon>
        <taxon>Denitrovibrio</taxon>
    </lineage>
</organism>
<feature type="signal peptide" evidence="1">
    <location>
        <begin position="1"/>
        <end position="21"/>
    </location>
</feature>
<dbReference type="InterPro" id="IPR000914">
    <property type="entry name" value="SBP_5_dom"/>
</dbReference>
<dbReference type="Gene3D" id="3.10.105.10">
    <property type="entry name" value="Dipeptide-binding Protein, Domain 3"/>
    <property type="match status" value="1"/>
</dbReference>
<evidence type="ECO:0000313" key="4">
    <source>
        <dbReference type="Proteomes" id="UP000002012"/>
    </source>
</evidence>
<dbReference type="GO" id="GO:0030288">
    <property type="term" value="C:outer membrane-bounded periplasmic space"/>
    <property type="evidence" value="ECO:0007669"/>
    <property type="project" value="UniProtKB-ARBA"/>
</dbReference>
<dbReference type="Gene3D" id="3.40.190.10">
    <property type="entry name" value="Periplasmic binding protein-like II"/>
    <property type="match status" value="1"/>
</dbReference>
<dbReference type="PIRSF" id="PIRSF002741">
    <property type="entry name" value="MppA"/>
    <property type="match status" value="1"/>
</dbReference>
<evidence type="ECO:0000313" key="3">
    <source>
        <dbReference type="EMBL" id="ADD68343.1"/>
    </source>
</evidence>
<keyword evidence="1" id="KW-0732">Signal</keyword>
<name>D4H8J4_DENA2</name>
<feature type="chain" id="PRO_5003058056" evidence="1">
    <location>
        <begin position="22"/>
        <end position="521"/>
    </location>
</feature>
<evidence type="ECO:0000256" key="1">
    <source>
        <dbReference type="SAM" id="SignalP"/>
    </source>
</evidence>